<evidence type="ECO:0000313" key="2">
    <source>
        <dbReference type="Proteomes" id="UP000006078"/>
    </source>
</evidence>
<reference evidence="1 2" key="1">
    <citation type="submission" date="2012-08" db="EMBL/GenBank/DDBJ databases">
        <title>The Genome Sequence of Turicella otitidis ATCC 51513.</title>
        <authorList>
            <consortium name="The Broad Institute Genome Sequencing Platform"/>
            <person name="Earl A."/>
            <person name="Ward D."/>
            <person name="Feldgarden M."/>
            <person name="Gevers D."/>
            <person name="Huys G."/>
            <person name="Walker B."/>
            <person name="Young S.K."/>
            <person name="Zeng Q."/>
            <person name="Gargeya S."/>
            <person name="Fitzgerald M."/>
            <person name="Haas B."/>
            <person name="Abouelleil A."/>
            <person name="Alvarado L."/>
            <person name="Arachchi H.M."/>
            <person name="Berlin A.M."/>
            <person name="Chapman S.B."/>
            <person name="Goldberg J."/>
            <person name="Griggs A."/>
            <person name="Gujja S."/>
            <person name="Hansen M."/>
            <person name="Howarth C."/>
            <person name="Imamovic A."/>
            <person name="Larimer J."/>
            <person name="McCowen C."/>
            <person name="Montmayeur A."/>
            <person name="Murphy C."/>
            <person name="Neiman D."/>
            <person name="Pearson M."/>
            <person name="Priest M."/>
            <person name="Roberts A."/>
            <person name="Saif S."/>
            <person name="Shea T."/>
            <person name="Sisk P."/>
            <person name="Sykes S."/>
            <person name="Wortman J."/>
            <person name="Nusbaum C."/>
            <person name="Birren B."/>
        </authorList>
    </citation>
    <scope>NUCLEOTIDE SEQUENCE [LARGE SCALE GENOMIC DNA]</scope>
    <source>
        <strain evidence="1 2">ATCC 51513</strain>
    </source>
</reference>
<dbReference type="eggNOG" id="COG1002">
    <property type="taxonomic scope" value="Bacteria"/>
</dbReference>
<accession>K0Z5F5</accession>
<dbReference type="Proteomes" id="UP000006078">
    <property type="component" value="Unassembled WGS sequence"/>
</dbReference>
<sequence>MAATTGYRTMYPAVLPPGTEHVDAVFSASSTHSLRGTIVLGAMAASLLADFQIRVSGKSDLRGDTGSILSLPSGLAIDRLAVPAYLRLNCLTGAYAPLWEELTETEWTPEVPVRTTKDRWHTENLLNAAVAIALGVGIEDLVMIYRTQFPVLYQRDKTDLVDRNGRGVPKDITKTHTKAATADGDEPLSVEERTWAHPQSGVEYVFEYPFTPLDREADLRDCYQEISEQLDSQE</sequence>
<dbReference type="PATRIC" id="fig|883169.3.peg.383"/>
<dbReference type="EMBL" id="AHAE01000023">
    <property type="protein sequence ID" value="EJZ82640.1"/>
    <property type="molecule type" value="Genomic_DNA"/>
</dbReference>
<organism evidence="1 2">
    <name type="scientific">Corynebacterium otitidis ATCC 51513</name>
    <dbReference type="NCBI Taxonomy" id="883169"/>
    <lineage>
        <taxon>Bacteria</taxon>
        <taxon>Bacillati</taxon>
        <taxon>Actinomycetota</taxon>
        <taxon>Actinomycetes</taxon>
        <taxon>Mycobacteriales</taxon>
        <taxon>Corynebacteriaceae</taxon>
        <taxon>Corynebacterium</taxon>
    </lineage>
</organism>
<protein>
    <submittedName>
        <fullName evidence="1">Uncharacterized protein</fullName>
    </submittedName>
</protein>
<comment type="caution">
    <text evidence="1">The sequence shown here is derived from an EMBL/GenBank/DDBJ whole genome shotgun (WGS) entry which is preliminary data.</text>
</comment>
<proteinExistence type="predicted"/>
<name>K0Z5F5_9CORY</name>
<gene>
    <name evidence="1" type="ORF">HMPREF9719_00408</name>
</gene>
<dbReference type="AlphaFoldDB" id="K0Z5F5"/>
<evidence type="ECO:0000313" key="1">
    <source>
        <dbReference type="EMBL" id="EJZ82640.1"/>
    </source>
</evidence>
<dbReference type="HOGENOM" id="CLU_085347_0_0_11"/>
<keyword evidence="2" id="KW-1185">Reference proteome</keyword>
<dbReference type="STRING" id="29321.AAV33_03990"/>